<keyword evidence="3" id="KW-1185">Reference proteome</keyword>
<protein>
    <submittedName>
        <fullName evidence="2">CGGC domain-containing protein</fullName>
    </submittedName>
</protein>
<dbReference type="OrthoDB" id="1682132at2"/>
<dbReference type="EMBL" id="FODY01000008">
    <property type="protein sequence ID" value="SEP01495.1"/>
    <property type="molecule type" value="Genomic_DNA"/>
</dbReference>
<gene>
    <name evidence="2" type="ORF">SAMN04490178_108165</name>
</gene>
<feature type="domain" description="CGGC" evidence="1">
    <location>
        <begin position="2"/>
        <end position="98"/>
    </location>
</feature>
<evidence type="ECO:0000313" key="2">
    <source>
        <dbReference type="EMBL" id="SEP01495.1"/>
    </source>
</evidence>
<dbReference type="AlphaFoldDB" id="A0A1H8UE60"/>
<dbReference type="Proteomes" id="UP000198847">
    <property type="component" value="Unassembled WGS sequence"/>
</dbReference>
<sequence length="118" mass="12889">MKIAIIVREETMRRCTGSGCMNAFFQRLDSFARYADCNDVELVAFTHNGGDLEKKIATLKKKAVDVVHLSSCIRGKDSNYEALARRLSEDFAVVGYTHGGEVGSTGPAIILEKASGCR</sequence>
<dbReference type="SMART" id="SM01078">
    <property type="entry name" value="CGGC"/>
    <property type="match status" value="1"/>
</dbReference>
<name>A0A1H8UE60_9FIRM</name>
<dbReference type="Pfam" id="PF08821">
    <property type="entry name" value="CGGC"/>
    <property type="match status" value="1"/>
</dbReference>
<evidence type="ECO:0000313" key="3">
    <source>
        <dbReference type="Proteomes" id="UP000198847"/>
    </source>
</evidence>
<organism evidence="2 3">
    <name type="scientific">Propionispora vibrioides</name>
    <dbReference type="NCBI Taxonomy" id="112903"/>
    <lineage>
        <taxon>Bacteria</taxon>
        <taxon>Bacillati</taxon>
        <taxon>Bacillota</taxon>
        <taxon>Negativicutes</taxon>
        <taxon>Selenomonadales</taxon>
        <taxon>Sporomusaceae</taxon>
        <taxon>Propionispora</taxon>
    </lineage>
</organism>
<evidence type="ECO:0000259" key="1">
    <source>
        <dbReference type="SMART" id="SM01078"/>
    </source>
</evidence>
<dbReference type="STRING" id="112903.SAMN04490178_108165"/>
<dbReference type="RefSeq" id="WP_091745977.1">
    <property type="nucleotide sequence ID" value="NZ_FODY01000008.1"/>
</dbReference>
<accession>A0A1H8UE60</accession>
<reference evidence="2 3" key="1">
    <citation type="submission" date="2016-10" db="EMBL/GenBank/DDBJ databases">
        <authorList>
            <person name="de Groot N.N."/>
        </authorList>
    </citation>
    <scope>NUCLEOTIDE SEQUENCE [LARGE SCALE GENOMIC DNA]</scope>
    <source>
        <strain evidence="2 3">DSM 13305</strain>
    </source>
</reference>
<dbReference type="InterPro" id="IPR014925">
    <property type="entry name" value="CGGC_dom"/>
</dbReference>
<proteinExistence type="predicted"/>